<evidence type="ECO:0000313" key="2">
    <source>
        <dbReference type="Proteomes" id="UP001457282"/>
    </source>
</evidence>
<comment type="caution">
    <text evidence="1">The sequence shown here is derived from an EMBL/GenBank/DDBJ whole genome shotgun (WGS) entry which is preliminary data.</text>
</comment>
<sequence length="80" mass="8937">MNKTSDQAFDIFEILSENSQQFSTKGFQEVKFKDAYEMRASGGDSTRIAAIEEKLDAMMKNMSLQGAAQVEDVFEGKCGR</sequence>
<protein>
    <submittedName>
        <fullName evidence="1">Uncharacterized protein</fullName>
    </submittedName>
</protein>
<dbReference type="EMBL" id="JBEDUW010000002">
    <property type="protein sequence ID" value="KAK9941570.1"/>
    <property type="molecule type" value="Genomic_DNA"/>
</dbReference>
<dbReference type="AlphaFoldDB" id="A0AAW1XXS8"/>
<accession>A0AAW1XXS8</accession>
<organism evidence="1 2">
    <name type="scientific">Rubus argutus</name>
    <name type="common">Southern blackberry</name>
    <dbReference type="NCBI Taxonomy" id="59490"/>
    <lineage>
        <taxon>Eukaryota</taxon>
        <taxon>Viridiplantae</taxon>
        <taxon>Streptophyta</taxon>
        <taxon>Embryophyta</taxon>
        <taxon>Tracheophyta</taxon>
        <taxon>Spermatophyta</taxon>
        <taxon>Magnoliopsida</taxon>
        <taxon>eudicotyledons</taxon>
        <taxon>Gunneridae</taxon>
        <taxon>Pentapetalae</taxon>
        <taxon>rosids</taxon>
        <taxon>fabids</taxon>
        <taxon>Rosales</taxon>
        <taxon>Rosaceae</taxon>
        <taxon>Rosoideae</taxon>
        <taxon>Rosoideae incertae sedis</taxon>
        <taxon>Rubus</taxon>
    </lineage>
</organism>
<dbReference type="Proteomes" id="UP001457282">
    <property type="component" value="Unassembled WGS sequence"/>
</dbReference>
<gene>
    <name evidence="1" type="ORF">M0R45_007272</name>
</gene>
<proteinExistence type="predicted"/>
<reference evidence="1 2" key="1">
    <citation type="journal article" date="2023" name="G3 (Bethesda)">
        <title>A chromosome-length genome assembly and annotation of blackberry (Rubus argutus, cv. 'Hillquist').</title>
        <authorList>
            <person name="Bruna T."/>
            <person name="Aryal R."/>
            <person name="Dudchenko O."/>
            <person name="Sargent D.J."/>
            <person name="Mead D."/>
            <person name="Buti M."/>
            <person name="Cavallini A."/>
            <person name="Hytonen T."/>
            <person name="Andres J."/>
            <person name="Pham M."/>
            <person name="Weisz D."/>
            <person name="Mascagni F."/>
            <person name="Usai G."/>
            <person name="Natali L."/>
            <person name="Bassil N."/>
            <person name="Fernandez G.E."/>
            <person name="Lomsadze A."/>
            <person name="Armour M."/>
            <person name="Olukolu B."/>
            <person name="Poorten T."/>
            <person name="Britton C."/>
            <person name="Davik J."/>
            <person name="Ashrafi H."/>
            <person name="Aiden E.L."/>
            <person name="Borodovsky M."/>
            <person name="Worthington M."/>
        </authorList>
    </citation>
    <scope>NUCLEOTIDE SEQUENCE [LARGE SCALE GENOMIC DNA]</scope>
    <source>
        <strain evidence="1">PI 553951</strain>
    </source>
</reference>
<name>A0AAW1XXS8_RUBAR</name>
<evidence type="ECO:0000313" key="1">
    <source>
        <dbReference type="EMBL" id="KAK9941570.1"/>
    </source>
</evidence>
<keyword evidence="2" id="KW-1185">Reference proteome</keyword>